<evidence type="ECO:0000313" key="3">
    <source>
        <dbReference type="Proteomes" id="UP000525298"/>
    </source>
</evidence>
<proteinExistence type="predicted"/>
<reference evidence="2 3" key="1">
    <citation type="submission" date="2020-07" db="EMBL/GenBank/DDBJ databases">
        <title>Genomic Encyclopedia of Type Strains, Phase IV (KMG-IV): sequencing the most valuable type-strain genomes for metagenomic binning, comparative biology and taxonomic classification.</title>
        <authorList>
            <person name="Goeker M."/>
        </authorList>
    </citation>
    <scope>NUCLEOTIDE SEQUENCE [LARGE SCALE GENOMIC DNA]</scope>
    <source>
        <strain evidence="2 3">DSM 17721</strain>
    </source>
</reference>
<accession>A0A7W0HJL9</accession>
<keyword evidence="3" id="KW-1185">Reference proteome</keyword>
<dbReference type="SUPFAM" id="SSF53146">
    <property type="entry name" value="Nitrogenase accessory factor-like"/>
    <property type="match status" value="1"/>
</dbReference>
<feature type="domain" description="Dinitrogenase iron-molybdenum cofactor biosynthesis" evidence="1">
    <location>
        <begin position="11"/>
        <end position="97"/>
    </location>
</feature>
<dbReference type="AlphaFoldDB" id="A0A7W0HJL9"/>
<dbReference type="RefSeq" id="WP_181549887.1">
    <property type="nucleotide sequence ID" value="NZ_JACDUS010000001.1"/>
</dbReference>
<comment type="caution">
    <text evidence="2">The sequence shown here is derived from an EMBL/GenBank/DDBJ whole genome shotgun (WGS) entry which is preliminary data.</text>
</comment>
<dbReference type="InterPro" id="IPR036105">
    <property type="entry name" value="DiNase_FeMo-co_biosyn_sf"/>
</dbReference>
<dbReference type="Proteomes" id="UP000525298">
    <property type="component" value="Unassembled WGS sequence"/>
</dbReference>
<gene>
    <name evidence="2" type="ORF">HNR65_000540</name>
</gene>
<dbReference type="EMBL" id="JACDUS010000001">
    <property type="protein sequence ID" value="MBA2880233.1"/>
    <property type="molecule type" value="Genomic_DNA"/>
</dbReference>
<protein>
    <submittedName>
        <fullName evidence="2">Putative Fe-Mo cluster-binding NifX family protein</fullName>
    </submittedName>
</protein>
<dbReference type="Pfam" id="PF02579">
    <property type="entry name" value="Nitro_FeMo-Co"/>
    <property type="match status" value="1"/>
</dbReference>
<dbReference type="InterPro" id="IPR003731">
    <property type="entry name" value="Di-Nase_FeMo-co_biosynth"/>
</dbReference>
<sequence length="118" mass="13484">MIRLALPIFHKRISPVLDSCERLLIIDIEKENEMDRKEIFINKLALSERIKLLRQLEVSTVICCGVSESMFKMLESCHIHPIAGIAGEVEDVICAFCSKQLNDPKYHMPGYKRPEQAG</sequence>
<dbReference type="Gene3D" id="3.30.420.130">
    <property type="entry name" value="Dinitrogenase iron-molybdenum cofactor biosynthesis domain"/>
    <property type="match status" value="1"/>
</dbReference>
<evidence type="ECO:0000259" key="1">
    <source>
        <dbReference type="Pfam" id="PF02579"/>
    </source>
</evidence>
<name>A0A7W0HJL9_9BACT</name>
<organism evidence="2 3">
    <name type="scientific">Desulfosalsimonas propionicica</name>
    <dbReference type="NCBI Taxonomy" id="332175"/>
    <lineage>
        <taxon>Bacteria</taxon>
        <taxon>Pseudomonadati</taxon>
        <taxon>Thermodesulfobacteriota</taxon>
        <taxon>Desulfobacteria</taxon>
        <taxon>Desulfobacterales</taxon>
        <taxon>Desulfosalsimonadaceae</taxon>
        <taxon>Desulfosalsimonas</taxon>
    </lineage>
</organism>
<evidence type="ECO:0000313" key="2">
    <source>
        <dbReference type="EMBL" id="MBA2880233.1"/>
    </source>
</evidence>